<dbReference type="InterPro" id="IPR001296">
    <property type="entry name" value="Glyco_trans_1"/>
</dbReference>
<evidence type="ECO:0000313" key="3">
    <source>
        <dbReference type="EMBL" id="PLZ97789.1"/>
    </source>
</evidence>
<proteinExistence type="predicted"/>
<protein>
    <submittedName>
        <fullName evidence="3">Glycosyltransferase</fullName>
    </submittedName>
</protein>
<dbReference type="EMBL" id="NMQA01000160">
    <property type="protein sequence ID" value="PLZ97789.1"/>
    <property type="molecule type" value="Genomic_DNA"/>
</dbReference>
<dbReference type="Pfam" id="PF13579">
    <property type="entry name" value="Glyco_trans_4_4"/>
    <property type="match status" value="1"/>
</dbReference>
<dbReference type="InterPro" id="IPR050194">
    <property type="entry name" value="Glycosyltransferase_grp1"/>
</dbReference>
<dbReference type="Proteomes" id="UP000235025">
    <property type="component" value="Unassembled WGS sequence"/>
</dbReference>
<name>A0A2N6KFA8_9CYAN</name>
<gene>
    <name evidence="3" type="ORF">CEN50_13715</name>
</gene>
<dbReference type="InterPro" id="IPR028098">
    <property type="entry name" value="Glyco_trans_4-like_N"/>
</dbReference>
<evidence type="ECO:0000259" key="2">
    <source>
        <dbReference type="Pfam" id="PF13579"/>
    </source>
</evidence>
<reference evidence="3 4" key="1">
    <citation type="submission" date="2017-07" db="EMBL/GenBank/DDBJ databases">
        <title>Genomes of Fischerella (Mastigocladus) sp. strains.</title>
        <authorList>
            <person name="Miller S.R."/>
        </authorList>
    </citation>
    <scope>NUCLEOTIDE SEQUENCE [LARGE SCALE GENOMIC DNA]</scope>
    <source>
        <strain evidence="3 4">CCMEE 5268</strain>
    </source>
</reference>
<dbReference type="AlphaFoldDB" id="A0A2N6KFA8"/>
<dbReference type="CDD" id="cd03812">
    <property type="entry name" value="GT4_CapH-like"/>
    <property type="match status" value="1"/>
</dbReference>
<keyword evidence="3" id="KW-0808">Transferase</keyword>
<dbReference type="PANTHER" id="PTHR45947:SF14">
    <property type="entry name" value="SLL1723 PROTEIN"/>
    <property type="match status" value="1"/>
</dbReference>
<accession>A0A2N6KFA8</accession>
<feature type="domain" description="Glycosyltransferase subfamily 4-like N-terminal" evidence="2">
    <location>
        <begin position="21"/>
        <end position="161"/>
    </location>
</feature>
<dbReference type="RefSeq" id="WP_102173253.1">
    <property type="nucleotide sequence ID" value="NZ_NMQA01000160.1"/>
</dbReference>
<feature type="domain" description="Glycosyl transferase family 1" evidence="1">
    <location>
        <begin position="194"/>
        <end position="317"/>
    </location>
</feature>
<organism evidence="3 4">
    <name type="scientific">Fischerella thermalis CCMEE 5268</name>
    <dbReference type="NCBI Taxonomy" id="2019662"/>
    <lineage>
        <taxon>Bacteria</taxon>
        <taxon>Bacillati</taxon>
        <taxon>Cyanobacteriota</taxon>
        <taxon>Cyanophyceae</taxon>
        <taxon>Nostocales</taxon>
        <taxon>Hapalosiphonaceae</taxon>
        <taxon>Fischerella</taxon>
    </lineage>
</organism>
<evidence type="ECO:0000313" key="4">
    <source>
        <dbReference type="Proteomes" id="UP000235025"/>
    </source>
</evidence>
<dbReference type="Pfam" id="PF00534">
    <property type="entry name" value="Glycos_transf_1"/>
    <property type="match status" value="1"/>
</dbReference>
<dbReference type="GO" id="GO:0016757">
    <property type="term" value="F:glycosyltransferase activity"/>
    <property type="evidence" value="ECO:0007669"/>
    <property type="project" value="InterPro"/>
</dbReference>
<sequence>MTFKQQLPIRVLHVLGGMNRGGIETWLMHILRHIDRDRIQMDFLVHTNQPCAYDDEIRSLSSKVIPCLYPSRPWLYAYNFKRILQEYGPYDIVHSHVHHFSGFVLRLAQEASVPVRIAHSHLDSSPLKANARWDRQLYISVSKGLISHHATVGFGCSKVAAVDLFGQDWKSDPRWRLLYYGIDMTPFQKSIDDSDIRAKFGIPSNAFVIGHVGRFQEQKNHQFLLEIFTEVAKREPQAYLLLVGQGPLQANIEQQAKRMKLDERVIFAGSRSDVPKLMMNVMDVFVLPSLSEGLPMVGIEAQAAGLPLILSDVITKEVNKVKPLVKQISLSQSAEVWADAVLTARNTKSEFTQADSLVVMKNSEFNIASSVTALTNTYADAHEKH</sequence>
<comment type="caution">
    <text evidence="3">The sequence shown here is derived from an EMBL/GenBank/DDBJ whole genome shotgun (WGS) entry which is preliminary data.</text>
</comment>
<dbReference type="Gene3D" id="3.40.50.2000">
    <property type="entry name" value="Glycogen Phosphorylase B"/>
    <property type="match status" value="2"/>
</dbReference>
<evidence type="ECO:0000259" key="1">
    <source>
        <dbReference type="Pfam" id="PF00534"/>
    </source>
</evidence>
<dbReference type="SUPFAM" id="SSF53756">
    <property type="entry name" value="UDP-Glycosyltransferase/glycogen phosphorylase"/>
    <property type="match status" value="1"/>
</dbReference>
<dbReference type="PANTHER" id="PTHR45947">
    <property type="entry name" value="SULFOQUINOVOSYL TRANSFERASE SQD2"/>
    <property type="match status" value="1"/>
</dbReference>